<proteinExistence type="predicted"/>
<accession>A0ABV2IZ81</accession>
<evidence type="ECO:0000313" key="2">
    <source>
        <dbReference type="EMBL" id="MET3613406.1"/>
    </source>
</evidence>
<organism evidence="2 3">
    <name type="scientific">Rhizobium aquaticum</name>
    <dbReference type="NCBI Taxonomy" id="1549636"/>
    <lineage>
        <taxon>Bacteria</taxon>
        <taxon>Pseudomonadati</taxon>
        <taxon>Pseudomonadota</taxon>
        <taxon>Alphaproteobacteria</taxon>
        <taxon>Hyphomicrobiales</taxon>
        <taxon>Rhizobiaceae</taxon>
        <taxon>Rhizobium/Agrobacterium group</taxon>
        <taxon>Rhizobium</taxon>
    </lineage>
</organism>
<dbReference type="EMBL" id="JBEPMB010000002">
    <property type="protein sequence ID" value="MET3613406.1"/>
    <property type="molecule type" value="Genomic_DNA"/>
</dbReference>
<keyword evidence="3" id="KW-1185">Reference proteome</keyword>
<name>A0ABV2IZ81_9HYPH</name>
<comment type="caution">
    <text evidence="2">The sequence shown here is derived from an EMBL/GenBank/DDBJ whole genome shotgun (WGS) entry which is preliminary data.</text>
</comment>
<evidence type="ECO:0000256" key="1">
    <source>
        <dbReference type="SAM" id="Phobius"/>
    </source>
</evidence>
<keyword evidence="1" id="KW-1133">Transmembrane helix</keyword>
<protein>
    <recommendedName>
        <fullName evidence="4">Sugar ABC transporter permease</fullName>
    </recommendedName>
</protein>
<sequence length="31" mass="3663">MSLQRASFYLLLTVVIVALIWLIIPYYTTIF</sequence>
<evidence type="ECO:0008006" key="4">
    <source>
        <dbReference type="Google" id="ProtNLM"/>
    </source>
</evidence>
<keyword evidence="1" id="KW-0472">Membrane</keyword>
<reference evidence="2 3" key="1">
    <citation type="submission" date="2024-06" db="EMBL/GenBank/DDBJ databases">
        <title>Genomic Encyclopedia of Type Strains, Phase IV (KMG-IV): sequencing the most valuable type-strain genomes for metagenomic binning, comparative biology and taxonomic classification.</title>
        <authorList>
            <person name="Goeker M."/>
        </authorList>
    </citation>
    <scope>NUCLEOTIDE SEQUENCE [LARGE SCALE GENOMIC DNA]</scope>
    <source>
        <strain evidence="2 3">DSM 29780</strain>
    </source>
</reference>
<feature type="transmembrane region" description="Helical" evidence="1">
    <location>
        <begin position="6"/>
        <end position="27"/>
    </location>
</feature>
<gene>
    <name evidence="2" type="ORF">ABID16_001735</name>
</gene>
<keyword evidence="1" id="KW-0812">Transmembrane</keyword>
<dbReference type="Proteomes" id="UP001549047">
    <property type="component" value="Unassembled WGS sequence"/>
</dbReference>
<evidence type="ECO:0000313" key="3">
    <source>
        <dbReference type="Proteomes" id="UP001549047"/>
    </source>
</evidence>